<comment type="catalytic activity">
    <reaction evidence="6">
        <text>L-aspartate + 2-oxoglutarate = oxaloacetate + L-glutamate</text>
        <dbReference type="Rhea" id="RHEA:21824"/>
        <dbReference type="ChEBI" id="CHEBI:16452"/>
        <dbReference type="ChEBI" id="CHEBI:16810"/>
        <dbReference type="ChEBI" id="CHEBI:29985"/>
        <dbReference type="ChEBI" id="CHEBI:29991"/>
        <dbReference type="EC" id="2.6.1.1"/>
    </reaction>
</comment>
<dbReference type="PANTHER" id="PTHR46383:SF2">
    <property type="entry name" value="AMINOTRANSFERASE"/>
    <property type="match status" value="1"/>
</dbReference>
<dbReference type="Gene3D" id="3.90.1150.10">
    <property type="entry name" value="Aspartate Aminotransferase, domain 1"/>
    <property type="match status" value="1"/>
</dbReference>
<dbReference type="InterPro" id="IPR015424">
    <property type="entry name" value="PyrdxlP-dep_Trfase"/>
</dbReference>
<comment type="cofactor">
    <cofactor evidence="1 7">
        <name>pyridoxal 5'-phosphate</name>
        <dbReference type="ChEBI" id="CHEBI:597326"/>
    </cofactor>
</comment>
<dbReference type="GO" id="GO:0008483">
    <property type="term" value="F:transaminase activity"/>
    <property type="evidence" value="ECO:0007669"/>
    <property type="project" value="UniProtKB-KW"/>
</dbReference>
<dbReference type="EMBL" id="CP067420">
    <property type="protein sequence ID" value="QQP89362.1"/>
    <property type="molecule type" value="Genomic_DNA"/>
</dbReference>
<dbReference type="PROSITE" id="PS00105">
    <property type="entry name" value="AA_TRANSFER_CLASS_1"/>
    <property type="match status" value="1"/>
</dbReference>
<evidence type="ECO:0000313" key="10">
    <source>
        <dbReference type="Proteomes" id="UP000595197"/>
    </source>
</evidence>
<reference evidence="9" key="1">
    <citation type="submission" date="2021-02" db="EMBL/GenBank/DDBJ databases">
        <title>Skermanella TT6 skin isolate.</title>
        <authorList>
            <person name="Lee K."/>
            <person name="Ganzorig M."/>
        </authorList>
    </citation>
    <scope>NUCLEOTIDE SEQUENCE</scope>
    <source>
        <strain evidence="9">TT6</strain>
    </source>
</reference>
<evidence type="ECO:0000313" key="9">
    <source>
        <dbReference type="EMBL" id="QQP89362.1"/>
    </source>
</evidence>
<dbReference type="Pfam" id="PF00155">
    <property type="entry name" value="Aminotran_1_2"/>
    <property type="match status" value="1"/>
</dbReference>
<evidence type="ECO:0000256" key="2">
    <source>
        <dbReference type="ARBA" id="ARBA00007441"/>
    </source>
</evidence>
<sequence length="391" mass="42713">MTTGPDIRPAITALPNSLIGVVANYGRGRDGLIPLWFGEGDVPTPGFVMDAAYQAMRDGHVFYTWQRGLPELRDALSAYHRRTYGADVGTDRITVTGSGMSAIALSMQSLIDAGDEVVVVSPVWPNVFASIRIMGGVVRQVPLALENGKWTLDPDRLFDACGPRTRMIFVNSPCNPTGWTIGTDDQRRIMEFARERGLWVMADEVYSRLVYDGGLDGSGRAPSFLDVSEPEDKLLVINSFSKNWAMTGWRLGWVVAPAEMGQIYEKMIQFNTSGVPGFVQKAGLAALEQGEPFLEEMVERCRTGRDIVCSALESLPRVRVQRPDAAFYAFFSVEGAGDSLKLAKRIVDEALVGLAPGAAFGDGGEGYLRLCFASSPECLSQAMERLVPLLR</sequence>
<protein>
    <recommendedName>
        <fullName evidence="7">Aminotransferase</fullName>
        <ecNumber evidence="7">2.6.1.-</ecNumber>
    </recommendedName>
</protein>
<evidence type="ECO:0000256" key="3">
    <source>
        <dbReference type="ARBA" id="ARBA00022576"/>
    </source>
</evidence>
<dbReference type="InterPro" id="IPR050596">
    <property type="entry name" value="AspAT/PAT-like"/>
</dbReference>
<keyword evidence="3 7" id="KW-0032">Aminotransferase</keyword>
<proteinExistence type="inferred from homology"/>
<evidence type="ECO:0000256" key="6">
    <source>
        <dbReference type="ARBA" id="ARBA00049185"/>
    </source>
</evidence>
<dbReference type="InterPro" id="IPR004839">
    <property type="entry name" value="Aminotransferase_I/II_large"/>
</dbReference>
<name>A0ABX7B4V4_9PROT</name>
<keyword evidence="10" id="KW-1185">Reference proteome</keyword>
<evidence type="ECO:0000256" key="1">
    <source>
        <dbReference type="ARBA" id="ARBA00001933"/>
    </source>
</evidence>
<evidence type="ECO:0000256" key="4">
    <source>
        <dbReference type="ARBA" id="ARBA00022679"/>
    </source>
</evidence>
<dbReference type="RefSeq" id="WP_201075510.1">
    <property type="nucleotide sequence ID" value="NZ_CP067420.1"/>
</dbReference>
<gene>
    <name evidence="9" type="ORF">IGS68_25820</name>
</gene>
<dbReference type="InterPro" id="IPR015422">
    <property type="entry name" value="PyrdxlP-dep_Trfase_small"/>
</dbReference>
<feature type="domain" description="Aminotransferase class I/classII large" evidence="8">
    <location>
        <begin position="37"/>
        <end position="386"/>
    </location>
</feature>
<comment type="similarity">
    <text evidence="2 7">Belongs to the class-I pyridoxal-phosphate-dependent aminotransferase family.</text>
</comment>
<dbReference type="EC" id="2.6.1.-" evidence="7"/>
<keyword evidence="5" id="KW-0663">Pyridoxal phosphate</keyword>
<evidence type="ECO:0000256" key="5">
    <source>
        <dbReference type="ARBA" id="ARBA00022898"/>
    </source>
</evidence>
<dbReference type="Proteomes" id="UP000595197">
    <property type="component" value="Chromosome"/>
</dbReference>
<organism evidence="9 10">
    <name type="scientific">Skermanella cutis</name>
    <dbReference type="NCBI Taxonomy" id="2775420"/>
    <lineage>
        <taxon>Bacteria</taxon>
        <taxon>Pseudomonadati</taxon>
        <taxon>Pseudomonadota</taxon>
        <taxon>Alphaproteobacteria</taxon>
        <taxon>Rhodospirillales</taxon>
        <taxon>Azospirillaceae</taxon>
        <taxon>Skermanella</taxon>
    </lineage>
</organism>
<evidence type="ECO:0000259" key="8">
    <source>
        <dbReference type="Pfam" id="PF00155"/>
    </source>
</evidence>
<dbReference type="Gene3D" id="3.40.640.10">
    <property type="entry name" value="Type I PLP-dependent aspartate aminotransferase-like (Major domain)"/>
    <property type="match status" value="1"/>
</dbReference>
<dbReference type="InterPro" id="IPR015421">
    <property type="entry name" value="PyrdxlP-dep_Trfase_major"/>
</dbReference>
<dbReference type="NCBIfam" id="NF004770">
    <property type="entry name" value="PRK06108.1"/>
    <property type="match status" value="1"/>
</dbReference>
<keyword evidence="4 7" id="KW-0808">Transferase</keyword>
<dbReference type="CDD" id="cd00609">
    <property type="entry name" value="AAT_like"/>
    <property type="match status" value="1"/>
</dbReference>
<evidence type="ECO:0000256" key="7">
    <source>
        <dbReference type="RuleBase" id="RU000481"/>
    </source>
</evidence>
<accession>A0ABX7B4V4</accession>
<dbReference type="InterPro" id="IPR004838">
    <property type="entry name" value="NHTrfase_class1_PyrdxlP-BS"/>
</dbReference>
<dbReference type="PANTHER" id="PTHR46383">
    <property type="entry name" value="ASPARTATE AMINOTRANSFERASE"/>
    <property type="match status" value="1"/>
</dbReference>
<dbReference type="SUPFAM" id="SSF53383">
    <property type="entry name" value="PLP-dependent transferases"/>
    <property type="match status" value="1"/>
</dbReference>